<dbReference type="EMBL" id="JAVRBK010000006">
    <property type="protein sequence ID" value="KAK5642677.1"/>
    <property type="molecule type" value="Genomic_DNA"/>
</dbReference>
<evidence type="ECO:0000313" key="2">
    <source>
        <dbReference type="Proteomes" id="UP001329430"/>
    </source>
</evidence>
<comment type="caution">
    <text evidence="1">The sequence shown here is derived from an EMBL/GenBank/DDBJ whole genome shotgun (WGS) entry which is preliminary data.</text>
</comment>
<dbReference type="Pfam" id="PF06477">
    <property type="entry name" value="DUF1091"/>
    <property type="match status" value="1"/>
</dbReference>
<sequence length="129" mass="15179">SLNTNINTFNITNCLTDNTCKFVLQVMKFTSNEYRFFPVTYEERPCSYLFEPVFGFSYKNYDNNITVCPIKKGTYYIRDVTFDQSKFPPFAPRGRFEFVMSLYVDNNTLLGNISVYLKVIPTNRLEVEH</sequence>
<keyword evidence="2" id="KW-1185">Reference proteome</keyword>
<organism evidence="1 2">
    <name type="scientific">Pyrocoelia pectoralis</name>
    <dbReference type="NCBI Taxonomy" id="417401"/>
    <lineage>
        <taxon>Eukaryota</taxon>
        <taxon>Metazoa</taxon>
        <taxon>Ecdysozoa</taxon>
        <taxon>Arthropoda</taxon>
        <taxon>Hexapoda</taxon>
        <taxon>Insecta</taxon>
        <taxon>Pterygota</taxon>
        <taxon>Neoptera</taxon>
        <taxon>Endopterygota</taxon>
        <taxon>Coleoptera</taxon>
        <taxon>Polyphaga</taxon>
        <taxon>Elateriformia</taxon>
        <taxon>Elateroidea</taxon>
        <taxon>Lampyridae</taxon>
        <taxon>Lampyrinae</taxon>
        <taxon>Pyrocoelia</taxon>
    </lineage>
</organism>
<evidence type="ECO:0000313" key="1">
    <source>
        <dbReference type="EMBL" id="KAK5642677.1"/>
    </source>
</evidence>
<dbReference type="Proteomes" id="UP001329430">
    <property type="component" value="Chromosome 6"/>
</dbReference>
<accession>A0AAN7ZGC7</accession>
<protein>
    <submittedName>
        <fullName evidence="1">Uncharacterized protein</fullName>
    </submittedName>
</protein>
<dbReference type="PANTHER" id="PTHR21112:SF0">
    <property type="entry name" value="CHEMOSENSORY PROTEIN A 29A-RELATED"/>
    <property type="match status" value="1"/>
</dbReference>
<dbReference type="AlphaFoldDB" id="A0AAN7ZGC7"/>
<gene>
    <name evidence="1" type="ORF">RI129_008844</name>
</gene>
<feature type="non-terminal residue" evidence="1">
    <location>
        <position position="1"/>
    </location>
</feature>
<dbReference type="InterPro" id="IPR010512">
    <property type="entry name" value="DUF1091"/>
</dbReference>
<proteinExistence type="predicted"/>
<name>A0AAN7ZGC7_9COLE</name>
<reference evidence="1 2" key="1">
    <citation type="journal article" date="2024" name="Insects">
        <title>An Improved Chromosome-Level Genome Assembly of the Firefly Pyrocoelia pectoralis.</title>
        <authorList>
            <person name="Fu X."/>
            <person name="Meyer-Rochow V.B."/>
            <person name="Ballantyne L."/>
            <person name="Zhu X."/>
        </authorList>
    </citation>
    <scope>NUCLEOTIDE SEQUENCE [LARGE SCALE GENOMIC DNA]</scope>
    <source>
        <strain evidence="1">XCY_ONT2</strain>
    </source>
</reference>
<dbReference type="PANTHER" id="PTHR21112">
    <property type="entry name" value="CHEMOSENSORY PROTEIN A 29A-RELATED"/>
    <property type="match status" value="1"/>
</dbReference>